<dbReference type="Ensembl" id="ENSLLET00000031548.1">
    <property type="protein sequence ID" value="ENSLLEP00000030381.1"/>
    <property type="gene ID" value="ENSLLEG00000019260.1"/>
</dbReference>
<evidence type="ECO:0000256" key="2">
    <source>
        <dbReference type="ARBA" id="ARBA00007647"/>
    </source>
</evidence>
<reference evidence="9" key="1">
    <citation type="submission" date="2025-08" db="UniProtKB">
        <authorList>
            <consortium name="Ensembl"/>
        </authorList>
    </citation>
    <scope>IDENTIFICATION</scope>
</reference>
<dbReference type="GO" id="GO:0005737">
    <property type="term" value="C:cytoplasm"/>
    <property type="evidence" value="ECO:0007669"/>
    <property type="project" value="TreeGrafter"/>
</dbReference>
<organism evidence="9 10">
    <name type="scientific">Leptobrachium leishanense</name>
    <name type="common">Leishan spiny toad</name>
    <dbReference type="NCBI Taxonomy" id="445787"/>
    <lineage>
        <taxon>Eukaryota</taxon>
        <taxon>Metazoa</taxon>
        <taxon>Chordata</taxon>
        <taxon>Craniata</taxon>
        <taxon>Vertebrata</taxon>
        <taxon>Euteleostomi</taxon>
        <taxon>Amphibia</taxon>
        <taxon>Batrachia</taxon>
        <taxon>Anura</taxon>
        <taxon>Pelobatoidea</taxon>
        <taxon>Megophryidae</taxon>
        <taxon>Leptobrachium</taxon>
    </lineage>
</organism>
<dbReference type="EC" id="2.4.1.-" evidence="8"/>
<evidence type="ECO:0000256" key="8">
    <source>
        <dbReference type="RuleBase" id="RU366017"/>
    </source>
</evidence>
<dbReference type="OrthoDB" id="2526284at2759"/>
<evidence type="ECO:0000313" key="9">
    <source>
        <dbReference type="Ensembl" id="ENSLLEP00000030381.1"/>
    </source>
</evidence>
<evidence type="ECO:0000256" key="5">
    <source>
        <dbReference type="ARBA" id="ARBA00022692"/>
    </source>
</evidence>
<proteinExistence type="inferred from homology"/>
<keyword evidence="3 8" id="KW-0328">Glycosyltransferase</keyword>
<dbReference type="Pfam" id="PF01697">
    <property type="entry name" value="Glyco_transf_92"/>
    <property type="match status" value="1"/>
</dbReference>
<dbReference type="AlphaFoldDB" id="A0A8C5Q126"/>
<dbReference type="InterPro" id="IPR008166">
    <property type="entry name" value="Glyco_transf_92"/>
</dbReference>
<keyword evidence="4 8" id="KW-0808">Transferase</keyword>
<reference evidence="9" key="2">
    <citation type="submission" date="2025-09" db="UniProtKB">
        <authorList>
            <consortium name="Ensembl"/>
        </authorList>
    </citation>
    <scope>IDENTIFICATION</scope>
</reference>
<evidence type="ECO:0000256" key="7">
    <source>
        <dbReference type="ARBA" id="ARBA00023136"/>
    </source>
</evidence>
<comment type="subcellular location">
    <subcellularLocation>
        <location evidence="1">Membrane</location>
        <topology evidence="1">Single-pass membrane protein</topology>
    </subcellularLocation>
</comment>
<dbReference type="GO" id="GO:0016020">
    <property type="term" value="C:membrane"/>
    <property type="evidence" value="ECO:0007669"/>
    <property type="project" value="UniProtKB-SubCell"/>
</dbReference>
<comment type="similarity">
    <text evidence="2 8">Belongs to the glycosyltransferase 92 family.</text>
</comment>
<protein>
    <recommendedName>
        <fullName evidence="8">Glycosyltransferase family 92 protein</fullName>
        <ecNumber evidence="8">2.4.1.-</ecNumber>
    </recommendedName>
</protein>
<feature type="transmembrane region" description="Helical" evidence="8">
    <location>
        <begin position="7"/>
        <end position="26"/>
    </location>
</feature>
<evidence type="ECO:0000313" key="10">
    <source>
        <dbReference type="Proteomes" id="UP000694569"/>
    </source>
</evidence>
<dbReference type="PANTHER" id="PTHR21461">
    <property type="entry name" value="GLYCOSYLTRANSFERASE FAMILY 92 PROTEIN"/>
    <property type="match status" value="1"/>
</dbReference>
<evidence type="ECO:0000256" key="3">
    <source>
        <dbReference type="ARBA" id="ARBA00022676"/>
    </source>
</evidence>
<dbReference type="GO" id="GO:0016757">
    <property type="term" value="F:glycosyltransferase activity"/>
    <property type="evidence" value="ECO:0007669"/>
    <property type="project" value="UniProtKB-UniRule"/>
</dbReference>
<keyword evidence="10" id="KW-1185">Reference proteome</keyword>
<dbReference type="PANTHER" id="PTHR21461:SF69">
    <property type="entry name" value="GLYCOSYLTRANSFERASE FAMILY 92 PROTEIN"/>
    <property type="match status" value="1"/>
</dbReference>
<evidence type="ECO:0000256" key="1">
    <source>
        <dbReference type="ARBA" id="ARBA00004167"/>
    </source>
</evidence>
<dbReference type="GeneTree" id="ENSGT00530000064359"/>
<keyword evidence="5 8" id="KW-0812">Transmembrane</keyword>
<evidence type="ECO:0000256" key="4">
    <source>
        <dbReference type="ARBA" id="ARBA00022679"/>
    </source>
</evidence>
<name>A0A8C5Q126_9ANUR</name>
<sequence>MLCSRKMGFGACLVMVTCSMVSMYYYRKPQKPHLVERDIDECPGKIARDVITALRGNETFIITPYHDPRDGSVTRVLGIVHHQKTKELFCYFCTGNQTIHVVKAKIEMHQDRFGFPFGLADIICEEPPNTRLDYIYLDSAEDADLTGLPRFRIQNKDPPRYTVNFTICISTMFGNYSNTLQLIQTMEMYKLLGAQKVTLYLNSCSPQVQEVLEYYVREGTLEVIPWLIEKYLKPSRRWDSVNDGTEIGYYGQLATLNDCIYRNMYKTKYVLVNDVDEIIMPRQHDNWECLIDSLQRQHKDVGVFRVENHIFPQTMVVDGNFSGTSSWREVPGFNLLQHVNREPDRPDYFNARKLIVDPRKVIQTSVHSVLKSQGKSVDVPLDVALILHCRGPLQKDLPKTRLIEDKRLWRYNVSLINNVNKVLDQIIFKTTKR</sequence>
<evidence type="ECO:0000256" key="6">
    <source>
        <dbReference type="ARBA" id="ARBA00022989"/>
    </source>
</evidence>
<dbReference type="Proteomes" id="UP000694569">
    <property type="component" value="Unplaced"/>
</dbReference>
<keyword evidence="6 8" id="KW-1133">Transmembrane helix</keyword>
<accession>A0A8C5Q126</accession>
<keyword evidence="7 8" id="KW-0472">Membrane</keyword>